<name>A0A0E9SB80_ANGAN</name>
<dbReference type="EMBL" id="GBXM01070829">
    <property type="protein sequence ID" value="JAH37748.1"/>
    <property type="molecule type" value="Transcribed_RNA"/>
</dbReference>
<proteinExistence type="predicted"/>
<reference evidence="1" key="1">
    <citation type="submission" date="2014-11" db="EMBL/GenBank/DDBJ databases">
        <authorList>
            <person name="Amaro Gonzalez C."/>
        </authorList>
    </citation>
    <scope>NUCLEOTIDE SEQUENCE</scope>
</reference>
<evidence type="ECO:0000313" key="1">
    <source>
        <dbReference type="EMBL" id="JAH37748.1"/>
    </source>
</evidence>
<sequence length="37" mass="4090">MECMLKVQGHKVFMGAIHCKCTISTVDLSRGTQSLVH</sequence>
<accession>A0A0E9SB80</accession>
<dbReference type="AlphaFoldDB" id="A0A0E9SB80"/>
<protein>
    <submittedName>
        <fullName evidence="1">Uncharacterized protein</fullName>
    </submittedName>
</protein>
<organism evidence="1">
    <name type="scientific">Anguilla anguilla</name>
    <name type="common">European freshwater eel</name>
    <name type="synonym">Muraena anguilla</name>
    <dbReference type="NCBI Taxonomy" id="7936"/>
    <lineage>
        <taxon>Eukaryota</taxon>
        <taxon>Metazoa</taxon>
        <taxon>Chordata</taxon>
        <taxon>Craniata</taxon>
        <taxon>Vertebrata</taxon>
        <taxon>Euteleostomi</taxon>
        <taxon>Actinopterygii</taxon>
        <taxon>Neopterygii</taxon>
        <taxon>Teleostei</taxon>
        <taxon>Anguilliformes</taxon>
        <taxon>Anguillidae</taxon>
        <taxon>Anguilla</taxon>
    </lineage>
</organism>
<reference evidence="1" key="2">
    <citation type="journal article" date="2015" name="Fish Shellfish Immunol.">
        <title>Early steps in the European eel (Anguilla anguilla)-Vibrio vulnificus interaction in the gills: Role of the RtxA13 toxin.</title>
        <authorList>
            <person name="Callol A."/>
            <person name="Pajuelo D."/>
            <person name="Ebbesson L."/>
            <person name="Teles M."/>
            <person name="MacKenzie S."/>
            <person name="Amaro C."/>
        </authorList>
    </citation>
    <scope>NUCLEOTIDE SEQUENCE</scope>
</reference>